<dbReference type="STRING" id="1747903.ASR47_1015129"/>
<dbReference type="InterPro" id="IPR007492">
    <property type="entry name" value="LytTR_DNA-bd_dom"/>
</dbReference>
<reference evidence="3 4" key="1">
    <citation type="submission" date="2016-04" db="EMBL/GenBank/DDBJ databases">
        <title>Draft genome sequence of Janthinobacterium psychrotolerans sp. nov., isolated from freshwater sediments in Denmark.</title>
        <authorList>
            <person name="Gong X."/>
            <person name="Skrivergaard S."/>
            <person name="Korsgaard B.S."/>
            <person name="Schreiber L."/>
            <person name="Marshall I.P."/>
            <person name="Finster K."/>
            <person name="Schramm A."/>
        </authorList>
    </citation>
    <scope>NUCLEOTIDE SEQUENCE [LARGE SCALE GENOMIC DNA]</scope>
    <source>
        <strain evidence="3 4">S3-2</strain>
    </source>
</reference>
<dbReference type="Proteomes" id="UP000092713">
    <property type="component" value="Unassembled WGS sequence"/>
</dbReference>
<dbReference type="SMART" id="SM00850">
    <property type="entry name" value="LytTR"/>
    <property type="match status" value="1"/>
</dbReference>
<keyword evidence="4" id="KW-1185">Reference proteome</keyword>
<feature type="transmembrane region" description="Helical" evidence="1">
    <location>
        <begin position="25"/>
        <end position="44"/>
    </location>
</feature>
<evidence type="ECO:0000313" key="3">
    <source>
        <dbReference type="EMBL" id="OBV40370.1"/>
    </source>
</evidence>
<keyword evidence="1" id="KW-0812">Transmembrane</keyword>
<evidence type="ECO:0000256" key="1">
    <source>
        <dbReference type="SAM" id="Phobius"/>
    </source>
</evidence>
<keyword evidence="1" id="KW-0472">Membrane</keyword>
<feature type="domain" description="HTH LytTR-type" evidence="2">
    <location>
        <begin position="190"/>
        <end position="294"/>
    </location>
</feature>
<dbReference type="AlphaFoldDB" id="A0A1A7C6I4"/>
<evidence type="ECO:0000259" key="2">
    <source>
        <dbReference type="PROSITE" id="PS50930"/>
    </source>
</evidence>
<dbReference type="PANTHER" id="PTHR37299:SF1">
    <property type="entry name" value="STAGE 0 SPORULATION PROTEIN A HOMOLOG"/>
    <property type="match status" value="1"/>
</dbReference>
<keyword evidence="1" id="KW-1133">Transmembrane helix</keyword>
<feature type="transmembrane region" description="Helical" evidence="1">
    <location>
        <begin position="64"/>
        <end position="83"/>
    </location>
</feature>
<dbReference type="Gene3D" id="2.40.50.1020">
    <property type="entry name" value="LytTr DNA-binding domain"/>
    <property type="match status" value="1"/>
</dbReference>
<gene>
    <name evidence="3" type="ORF">ASR47_1015129</name>
</gene>
<dbReference type="RefSeq" id="WP_245714286.1">
    <property type="nucleotide sequence ID" value="NZ_LOCQ01000048.1"/>
</dbReference>
<proteinExistence type="predicted"/>
<dbReference type="GO" id="GO:0003677">
    <property type="term" value="F:DNA binding"/>
    <property type="evidence" value="ECO:0007669"/>
    <property type="project" value="UniProtKB-KW"/>
</dbReference>
<dbReference type="EMBL" id="LOCQ01000048">
    <property type="protein sequence ID" value="OBV40370.1"/>
    <property type="molecule type" value="Genomic_DNA"/>
</dbReference>
<dbReference type="PROSITE" id="PS50930">
    <property type="entry name" value="HTH_LYTTR"/>
    <property type="match status" value="1"/>
</dbReference>
<organism evidence="3 4">
    <name type="scientific">Janthinobacterium psychrotolerans</name>
    <dbReference type="NCBI Taxonomy" id="1747903"/>
    <lineage>
        <taxon>Bacteria</taxon>
        <taxon>Pseudomonadati</taxon>
        <taxon>Pseudomonadota</taxon>
        <taxon>Betaproteobacteria</taxon>
        <taxon>Burkholderiales</taxon>
        <taxon>Oxalobacteraceae</taxon>
        <taxon>Janthinobacterium</taxon>
    </lineage>
</organism>
<dbReference type="GO" id="GO:0000156">
    <property type="term" value="F:phosphorelay response regulator activity"/>
    <property type="evidence" value="ECO:0007669"/>
    <property type="project" value="InterPro"/>
</dbReference>
<dbReference type="InterPro" id="IPR046947">
    <property type="entry name" value="LytR-like"/>
</dbReference>
<name>A0A1A7C6I4_9BURK</name>
<feature type="transmembrane region" description="Helical" evidence="1">
    <location>
        <begin position="95"/>
        <end position="116"/>
    </location>
</feature>
<dbReference type="Pfam" id="PF04397">
    <property type="entry name" value="LytTR"/>
    <property type="match status" value="1"/>
</dbReference>
<evidence type="ECO:0000313" key="4">
    <source>
        <dbReference type="Proteomes" id="UP000092713"/>
    </source>
</evidence>
<dbReference type="PIRSF" id="PIRSF031767">
    <property type="entry name" value="MHYE_LytTR"/>
    <property type="match status" value="1"/>
</dbReference>
<comment type="caution">
    <text evidence="3">The sequence shown here is derived from an EMBL/GenBank/DDBJ whole genome shotgun (WGS) entry which is preliminary data.</text>
</comment>
<keyword evidence="3" id="KW-0238">DNA-binding</keyword>
<protein>
    <submittedName>
        <fullName evidence="3">LytTr DNA-binding domain-containing protein</fullName>
    </submittedName>
</protein>
<dbReference type="PATRIC" id="fig|1747903.4.peg.4002"/>
<dbReference type="PANTHER" id="PTHR37299">
    <property type="entry name" value="TRANSCRIPTIONAL REGULATOR-RELATED"/>
    <property type="match status" value="1"/>
</dbReference>
<dbReference type="InterPro" id="IPR012379">
    <property type="entry name" value="LytTR_MHYE"/>
</dbReference>
<feature type="transmembrane region" description="Helical" evidence="1">
    <location>
        <begin position="145"/>
        <end position="162"/>
    </location>
</feature>
<accession>A0A1A7C6I4</accession>
<sequence>MSATMSVSSTDLLQRYQRWRRFAEPGFWIVLYLLQTSLNCWISWLDRVRTHVATPFWEVALWEWSSNLVLLALVPVVIFANQLRPLQLVFQRQNLRWHLAASLIYSLVHVLAMVALRKLVYWTQGGDYDFGSWWRELPYEYIKDVRTYFSILLFVGFYQLLLMRWQGEATLLGEPDQGPAVEPVAQPERFLVRKLGKDFLLPAADIEWIQAWGNYVNLHVRGHDYPLRSTMAAIERRLDATHFVRVHRSYIVNLAFVHTIVPLDSGDARAILTTGGEVPVSRRYREALKKVAVA</sequence>